<evidence type="ECO:0000256" key="4">
    <source>
        <dbReference type="ARBA" id="ARBA00022729"/>
    </source>
</evidence>
<dbReference type="NCBIfam" id="NF037995">
    <property type="entry name" value="TRAP_S1"/>
    <property type="match status" value="1"/>
</dbReference>
<reference evidence="6 7" key="1">
    <citation type="journal article" date="2022" name="ISME Commun">
        <title>Vulcanimicrobium alpinus gen. nov. sp. nov., the first cultivated representative of the candidate phylum 'Eremiobacterota', is a metabolically versatile aerobic anoxygenic phototroph.</title>
        <authorList>
            <person name="Yabe S."/>
            <person name="Muto K."/>
            <person name="Abe K."/>
            <person name="Yokota A."/>
            <person name="Staudigel H."/>
            <person name="Tebo B.M."/>
        </authorList>
    </citation>
    <scope>NUCLEOTIDE SEQUENCE [LARGE SCALE GENOMIC DNA]</scope>
    <source>
        <strain evidence="6 7">WC8-2</strain>
    </source>
</reference>
<dbReference type="PANTHER" id="PTHR33376">
    <property type="match status" value="1"/>
</dbReference>
<dbReference type="AlphaFoldDB" id="A0AAN1XY78"/>
<evidence type="ECO:0000313" key="7">
    <source>
        <dbReference type="Proteomes" id="UP001317532"/>
    </source>
</evidence>
<dbReference type="KEGG" id="vab:WPS_18090"/>
<dbReference type="InterPro" id="IPR004682">
    <property type="entry name" value="TRAP_DctP"/>
</dbReference>
<keyword evidence="7" id="KW-1185">Reference proteome</keyword>
<keyword evidence="3" id="KW-0813">Transport</keyword>
<dbReference type="InterPro" id="IPR038404">
    <property type="entry name" value="TRAP_DctP_sf"/>
</dbReference>
<comment type="subcellular location">
    <subcellularLocation>
        <location evidence="1">Cell envelope</location>
    </subcellularLocation>
</comment>
<protein>
    <submittedName>
        <fullName evidence="6">ABC transporter substrate-binding protein</fullName>
    </submittedName>
</protein>
<dbReference type="InterPro" id="IPR018389">
    <property type="entry name" value="DctP_fam"/>
</dbReference>
<keyword evidence="4 5" id="KW-0732">Signal</keyword>
<dbReference type="Pfam" id="PF03480">
    <property type="entry name" value="DctP"/>
    <property type="match status" value="1"/>
</dbReference>
<proteinExistence type="inferred from homology"/>
<dbReference type="CDD" id="cd13603">
    <property type="entry name" value="PBP2_TRAP_Siap_TeaA_like"/>
    <property type="match status" value="1"/>
</dbReference>
<feature type="chain" id="PRO_5042932206" evidence="5">
    <location>
        <begin position="26"/>
        <end position="331"/>
    </location>
</feature>
<evidence type="ECO:0000256" key="3">
    <source>
        <dbReference type="ARBA" id="ARBA00022448"/>
    </source>
</evidence>
<evidence type="ECO:0000313" key="6">
    <source>
        <dbReference type="EMBL" id="BDE06533.1"/>
    </source>
</evidence>
<dbReference type="Proteomes" id="UP001317532">
    <property type="component" value="Chromosome"/>
</dbReference>
<gene>
    <name evidence="6" type="ORF">WPS_18090</name>
</gene>
<evidence type="ECO:0000256" key="2">
    <source>
        <dbReference type="ARBA" id="ARBA00009023"/>
    </source>
</evidence>
<name>A0AAN1XY78_UNVUL</name>
<evidence type="ECO:0000256" key="5">
    <source>
        <dbReference type="SAM" id="SignalP"/>
    </source>
</evidence>
<dbReference type="PIRSF" id="PIRSF006470">
    <property type="entry name" value="DctB"/>
    <property type="match status" value="1"/>
</dbReference>
<dbReference type="GO" id="GO:0030288">
    <property type="term" value="C:outer membrane-bounded periplasmic space"/>
    <property type="evidence" value="ECO:0007669"/>
    <property type="project" value="InterPro"/>
</dbReference>
<feature type="signal peptide" evidence="5">
    <location>
        <begin position="1"/>
        <end position="25"/>
    </location>
</feature>
<dbReference type="InterPro" id="IPR006311">
    <property type="entry name" value="TAT_signal"/>
</dbReference>
<dbReference type="GO" id="GO:0055085">
    <property type="term" value="P:transmembrane transport"/>
    <property type="evidence" value="ECO:0007669"/>
    <property type="project" value="InterPro"/>
</dbReference>
<evidence type="ECO:0000256" key="1">
    <source>
        <dbReference type="ARBA" id="ARBA00004196"/>
    </source>
</evidence>
<dbReference type="PROSITE" id="PS51318">
    <property type="entry name" value="TAT"/>
    <property type="match status" value="1"/>
</dbReference>
<dbReference type="PANTHER" id="PTHR33376:SF4">
    <property type="entry name" value="SIALIC ACID-BINDING PERIPLASMIC PROTEIN SIAP"/>
    <property type="match status" value="1"/>
</dbReference>
<sequence>MLRSRFLSGAAAATGAAAVAAPAAAAQWEYKFGHDMPVQHPLHTTMVRMWREVEQRTGGRLRVAVFPQNQLGSDSAALSQIRSGALQFTCLSGAIIASVVPVTQIENLPFAFSSGDEVFHAMDNELGEYLRREMEAKDLIAMPRMYDLGLRQVTSSTHPIRTADDFANFKIRTPPSKIFVDAFKALGASPTSISFNETYVALQTHVVDGQETPYSVIETSRLYEVQKYLSVTNHSWAGWWLLANVDAWRSLPSDVQDVVREISVKYSAIERRETALANAALADKLSRRGMIFNKADTATFKARLTAFYADWKTAFGTTAWNSLQKVTGRLA</sequence>
<comment type="similarity">
    <text evidence="2">Belongs to the bacterial solute-binding protein 7 family.</text>
</comment>
<dbReference type="EMBL" id="AP025523">
    <property type="protein sequence ID" value="BDE06533.1"/>
    <property type="molecule type" value="Genomic_DNA"/>
</dbReference>
<dbReference type="NCBIfam" id="TIGR00787">
    <property type="entry name" value="dctP"/>
    <property type="match status" value="1"/>
</dbReference>
<accession>A0AAN1XY78</accession>
<organism evidence="6 7">
    <name type="scientific">Vulcanimicrobium alpinum</name>
    <dbReference type="NCBI Taxonomy" id="3016050"/>
    <lineage>
        <taxon>Bacteria</taxon>
        <taxon>Bacillati</taxon>
        <taxon>Vulcanimicrobiota</taxon>
        <taxon>Vulcanimicrobiia</taxon>
        <taxon>Vulcanimicrobiales</taxon>
        <taxon>Vulcanimicrobiaceae</taxon>
        <taxon>Vulcanimicrobium</taxon>
    </lineage>
</organism>
<dbReference type="Gene3D" id="3.40.190.170">
    <property type="entry name" value="Bacterial extracellular solute-binding protein, family 7"/>
    <property type="match status" value="1"/>
</dbReference>